<keyword evidence="4" id="KW-1185">Reference proteome</keyword>
<evidence type="ECO:0000313" key="4">
    <source>
        <dbReference type="Proteomes" id="UP000236047"/>
    </source>
</evidence>
<sequence>MAAVDYHGQLTLITGASAGLGAEFARRLAARGSDLVLAARRRERLEELAAELRAHHQVQVHVPAMCHRRRRGIAVCRAFVENRAPAQAHHGTRQVWGAVPSGHKVLIAALRITRHVRREHARWTRSSTASRSPLF</sequence>
<comment type="caution">
    <text evidence="3">The sequence shown here is derived from an EMBL/GenBank/DDBJ whole genome shotgun (WGS) entry which is preliminary data.</text>
</comment>
<gene>
    <name evidence="3" type="ORF">AOB60_21205</name>
</gene>
<evidence type="ECO:0000256" key="2">
    <source>
        <dbReference type="ARBA" id="ARBA00023002"/>
    </source>
</evidence>
<dbReference type="GO" id="GO:0016491">
    <property type="term" value="F:oxidoreductase activity"/>
    <property type="evidence" value="ECO:0007669"/>
    <property type="project" value="UniProtKB-KW"/>
</dbReference>
<dbReference type="EMBL" id="LJSN01000003">
    <property type="protein sequence ID" value="PNE36973.1"/>
    <property type="molecule type" value="Genomic_DNA"/>
</dbReference>
<dbReference type="PANTHER" id="PTHR44196">
    <property type="entry name" value="DEHYDROGENASE/REDUCTASE SDR FAMILY MEMBER 7B"/>
    <property type="match status" value="1"/>
</dbReference>
<dbReference type="Gene3D" id="3.40.50.720">
    <property type="entry name" value="NAD(P)-binding Rossmann-like Domain"/>
    <property type="match status" value="1"/>
</dbReference>
<dbReference type="Proteomes" id="UP000236047">
    <property type="component" value="Unassembled WGS sequence"/>
</dbReference>
<comment type="similarity">
    <text evidence="1">Belongs to the short-chain dehydrogenases/reductases (SDR) family.</text>
</comment>
<dbReference type="Pfam" id="PF00106">
    <property type="entry name" value="adh_short"/>
    <property type="match status" value="1"/>
</dbReference>
<organism evidence="3 4">
    <name type="scientific">Streptomyces noursei</name>
    <name type="common">Streptomyces albulus</name>
    <dbReference type="NCBI Taxonomy" id="1971"/>
    <lineage>
        <taxon>Bacteria</taxon>
        <taxon>Bacillati</taxon>
        <taxon>Actinomycetota</taxon>
        <taxon>Actinomycetes</taxon>
        <taxon>Kitasatosporales</taxon>
        <taxon>Streptomycetaceae</taxon>
        <taxon>Streptomyces</taxon>
    </lineage>
</organism>
<accession>A0A2N8P7H1</accession>
<dbReference type="GO" id="GO:0016020">
    <property type="term" value="C:membrane"/>
    <property type="evidence" value="ECO:0007669"/>
    <property type="project" value="TreeGrafter"/>
</dbReference>
<evidence type="ECO:0000256" key="1">
    <source>
        <dbReference type="ARBA" id="ARBA00006484"/>
    </source>
</evidence>
<dbReference type="RefSeq" id="WP_420894800.1">
    <property type="nucleotide sequence ID" value="NZ_LJSN01000003.1"/>
</dbReference>
<reference evidence="4" key="1">
    <citation type="submission" date="2015-09" db="EMBL/GenBank/DDBJ databases">
        <authorList>
            <person name="Graham D.E."/>
            <person name="Mahan K.M."/>
            <person name="Klingeman D.M."/>
            <person name="Fida T."/>
            <person name="Giannone R.J."/>
            <person name="Hettich R.L."/>
            <person name="Parry R.J."/>
            <person name="Spain J.C."/>
        </authorList>
    </citation>
    <scope>NUCLEOTIDE SEQUENCE [LARGE SCALE GENOMIC DNA]</scope>
    <source>
        <strain evidence="4">JCM 4701</strain>
    </source>
</reference>
<evidence type="ECO:0008006" key="5">
    <source>
        <dbReference type="Google" id="ProtNLM"/>
    </source>
</evidence>
<name>A0A2N8P7H1_STRNR</name>
<dbReference type="PANTHER" id="PTHR44196:SF1">
    <property type="entry name" value="DEHYDROGENASE_REDUCTASE SDR FAMILY MEMBER 7B"/>
    <property type="match status" value="1"/>
</dbReference>
<protein>
    <recommendedName>
        <fullName evidence="5">SDR family NAD(P)-dependent oxidoreductase</fullName>
    </recommendedName>
</protein>
<dbReference type="InterPro" id="IPR002347">
    <property type="entry name" value="SDR_fam"/>
</dbReference>
<keyword evidence="2" id="KW-0560">Oxidoreductase</keyword>
<evidence type="ECO:0000313" key="3">
    <source>
        <dbReference type="EMBL" id="PNE36973.1"/>
    </source>
</evidence>
<dbReference type="AlphaFoldDB" id="A0A2N8P7H1"/>
<dbReference type="SUPFAM" id="SSF51735">
    <property type="entry name" value="NAD(P)-binding Rossmann-fold domains"/>
    <property type="match status" value="1"/>
</dbReference>
<proteinExistence type="inferred from homology"/>
<dbReference type="InterPro" id="IPR036291">
    <property type="entry name" value="NAD(P)-bd_dom_sf"/>
</dbReference>